<dbReference type="Gene3D" id="3.40.50.2300">
    <property type="match status" value="1"/>
</dbReference>
<evidence type="ECO:0000256" key="5">
    <source>
        <dbReference type="PROSITE-ProRule" id="PRU00169"/>
    </source>
</evidence>
<dbReference type="PROSITE" id="PS00622">
    <property type="entry name" value="HTH_LUXR_1"/>
    <property type="match status" value="1"/>
</dbReference>
<dbReference type="SUPFAM" id="SSF52172">
    <property type="entry name" value="CheY-like"/>
    <property type="match status" value="1"/>
</dbReference>
<feature type="modified residue" description="4-aspartylphosphate" evidence="5">
    <location>
        <position position="56"/>
    </location>
</feature>
<protein>
    <submittedName>
        <fullName evidence="8">Response regulator</fullName>
    </submittedName>
</protein>
<dbReference type="Pfam" id="PF00072">
    <property type="entry name" value="Response_reg"/>
    <property type="match status" value="1"/>
</dbReference>
<keyword evidence="1 5" id="KW-0597">Phosphoprotein</keyword>
<comment type="caution">
    <text evidence="8">The sequence shown here is derived from an EMBL/GenBank/DDBJ whole genome shotgun (WGS) entry which is preliminary data.</text>
</comment>
<dbReference type="SMART" id="SM00448">
    <property type="entry name" value="REC"/>
    <property type="match status" value="1"/>
</dbReference>
<name>R7WM79_9NOCA</name>
<dbReference type="PATRIC" id="fig|1273125.3.peg.3366"/>
<feature type="domain" description="Response regulatory" evidence="7">
    <location>
        <begin position="6"/>
        <end position="121"/>
    </location>
</feature>
<evidence type="ECO:0000256" key="4">
    <source>
        <dbReference type="ARBA" id="ARBA00023163"/>
    </source>
</evidence>
<organism evidence="8 9">
    <name type="scientific">Rhodococcus rhodnii LMG 5362</name>
    <dbReference type="NCBI Taxonomy" id="1273125"/>
    <lineage>
        <taxon>Bacteria</taxon>
        <taxon>Bacillati</taxon>
        <taxon>Actinomycetota</taxon>
        <taxon>Actinomycetes</taxon>
        <taxon>Mycobacteriales</taxon>
        <taxon>Nocardiaceae</taxon>
        <taxon>Rhodococcus</taxon>
    </lineage>
</organism>
<evidence type="ECO:0000259" key="6">
    <source>
        <dbReference type="PROSITE" id="PS50043"/>
    </source>
</evidence>
<dbReference type="SMART" id="SM00421">
    <property type="entry name" value="HTH_LUXR"/>
    <property type="match status" value="1"/>
</dbReference>
<gene>
    <name evidence="8" type="ORF">Rrhod_3534</name>
</gene>
<dbReference type="InterPro" id="IPR039420">
    <property type="entry name" value="WalR-like"/>
</dbReference>
<proteinExistence type="predicted"/>
<feature type="domain" description="HTH luxR-type" evidence="6">
    <location>
        <begin position="146"/>
        <end position="211"/>
    </location>
</feature>
<reference evidence="8 9" key="1">
    <citation type="journal article" date="2013" name="Genome Announc.">
        <title>Draft Genome Sequence of Rhodococcus rhodnii Strain LMG5362, a Symbiont of Rhodnius prolixus (Hemiptera, Reduviidae, Triatominae), the Principle Vector of Trypanosoma cruzi.</title>
        <authorList>
            <person name="Pachebat J.A."/>
            <person name="van Keulen G."/>
            <person name="Whitten M.M."/>
            <person name="Girdwood S."/>
            <person name="Del Sol R."/>
            <person name="Dyson P.J."/>
            <person name="Facey P.D."/>
        </authorList>
    </citation>
    <scope>NUCLEOTIDE SEQUENCE [LARGE SCALE GENOMIC DNA]</scope>
    <source>
        <strain evidence="8 9">LMG 5362</strain>
    </source>
</reference>
<evidence type="ECO:0000313" key="9">
    <source>
        <dbReference type="Proteomes" id="UP000013525"/>
    </source>
</evidence>
<dbReference type="PROSITE" id="PS50043">
    <property type="entry name" value="HTH_LUXR_2"/>
    <property type="match status" value="1"/>
</dbReference>
<dbReference type="GO" id="GO:0006355">
    <property type="term" value="P:regulation of DNA-templated transcription"/>
    <property type="evidence" value="ECO:0007669"/>
    <property type="project" value="InterPro"/>
</dbReference>
<sequence>MRAPIRVVVVDDHPVFLLGMTSLLGTLDGVEVVGGAESAARALEVVTAETDIVLMDIELGDGSGIEVTAQLRARFPALAVLMVTMHDADAALVAAVRAGARGYLVKGATPEEVERTVRAVAAGGVVLGSAVGDRALGLLASAGTSRARAFPQLTDREHEILDLVAAGWDNAAIARRLVLSQKTVRNYVSSVLTKLDAPSRSAAVVRARDAGLGVHDGAR</sequence>
<dbReference type="InterPro" id="IPR001789">
    <property type="entry name" value="Sig_transdc_resp-reg_receiver"/>
</dbReference>
<evidence type="ECO:0000256" key="1">
    <source>
        <dbReference type="ARBA" id="ARBA00022553"/>
    </source>
</evidence>
<evidence type="ECO:0000259" key="7">
    <source>
        <dbReference type="PROSITE" id="PS50110"/>
    </source>
</evidence>
<dbReference type="GO" id="GO:0003677">
    <property type="term" value="F:DNA binding"/>
    <property type="evidence" value="ECO:0007669"/>
    <property type="project" value="UniProtKB-KW"/>
</dbReference>
<keyword evidence="4" id="KW-0804">Transcription</keyword>
<dbReference type="AlphaFoldDB" id="R7WM79"/>
<evidence type="ECO:0000256" key="2">
    <source>
        <dbReference type="ARBA" id="ARBA00023015"/>
    </source>
</evidence>
<evidence type="ECO:0000313" key="8">
    <source>
        <dbReference type="EMBL" id="EOM75124.1"/>
    </source>
</evidence>
<dbReference type="PROSITE" id="PS50110">
    <property type="entry name" value="RESPONSE_REGULATORY"/>
    <property type="match status" value="1"/>
</dbReference>
<evidence type="ECO:0000256" key="3">
    <source>
        <dbReference type="ARBA" id="ARBA00023125"/>
    </source>
</evidence>
<dbReference type="PRINTS" id="PR00038">
    <property type="entry name" value="HTHLUXR"/>
</dbReference>
<dbReference type="Pfam" id="PF00196">
    <property type="entry name" value="GerE"/>
    <property type="match status" value="1"/>
</dbReference>
<dbReference type="InterPro" id="IPR016032">
    <property type="entry name" value="Sig_transdc_resp-reg_C-effctor"/>
</dbReference>
<dbReference type="CDD" id="cd17535">
    <property type="entry name" value="REC_NarL-like"/>
    <property type="match status" value="1"/>
</dbReference>
<dbReference type="InterPro" id="IPR058245">
    <property type="entry name" value="NreC/VraR/RcsB-like_REC"/>
</dbReference>
<dbReference type="CDD" id="cd06170">
    <property type="entry name" value="LuxR_C_like"/>
    <property type="match status" value="1"/>
</dbReference>
<dbReference type="eggNOG" id="COG2197">
    <property type="taxonomic scope" value="Bacteria"/>
</dbReference>
<dbReference type="InterPro" id="IPR011006">
    <property type="entry name" value="CheY-like_superfamily"/>
</dbReference>
<keyword evidence="2" id="KW-0805">Transcription regulation</keyword>
<keyword evidence="3" id="KW-0238">DNA-binding</keyword>
<dbReference type="PANTHER" id="PTHR43214:SF24">
    <property type="entry name" value="TRANSCRIPTIONAL REGULATORY PROTEIN NARL-RELATED"/>
    <property type="match status" value="1"/>
</dbReference>
<dbReference type="EMBL" id="APMY01000103">
    <property type="protein sequence ID" value="EOM75124.1"/>
    <property type="molecule type" value="Genomic_DNA"/>
</dbReference>
<dbReference type="GO" id="GO:0000160">
    <property type="term" value="P:phosphorelay signal transduction system"/>
    <property type="evidence" value="ECO:0007669"/>
    <property type="project" value="InterPro"/>
</dbReference>
<dbReference type="Proteomes" id="UP000013525">
    <property type="component" value="Unassembled WGS sequence"/>
</dbReference>
<dbReference type="InterPro" id="IPR000792">
    <property type="entry name" value="Tscrpt_reg_LuxR_C"/>
</dbReference>
<dbReference type="PANTHER" id="PTHR43214">
    <property type="entry name" value="TWO-COMPONENT RESPONSE REGULATOR"/>
    <property type="match status" value="1"/>
</dbReference>
<dbReference type="SUPFAM" id="SSF46894">
    <property type="entry name" value="C-terminal effector domain of the bipartite response regulators"/>
    <property type="match status" value="1"/>
</dbReference>
<accession>R7WM79</accession>
<keyword evidence="9" id="KW-1185">Reference proteome</keyword>